<evidence type="ECO:0000313" key="2">
    <source>
        <dbReference type="Proteomes" id="UP000199041"/>
    </source>
</evidence>
<protein>
    <recommendedName>
        <fullName evidence="3">TerB family tellurite resistance protein</fullName>
    </recommendedName>
</protein>
<gene>
    <name evidence="1" type="ORF">SAMN05192529_11411</name>
</gene>
<organism evidence="1 2">
    <name type="scientific">Arachidicoccus rhizosphaerae</name>
    <dbReference type="NCBI Taxonomy" id="551991"/>
    <lineage>
        <taxon>Bacteria</taxon>
        <taxon>Pseudomonadati</taxon>
        <taxon>Bacteroidota</taxon>
        <taxon>Chitinophagia</taxon>
        <taxon>Chitinophagales</taxon>
        <taxon>Chitinophagaceae</taxon>
        <taxon>Arachidicoccus</taxon>
    </lineage>
</organism>
<accession>A0A1H4ACA2</accession>
<keyword evidence="2" id="KW-1185">Reference proteome</keyword>
<evidence type="ECO:0008006" key="3">
    <source>
        <dbReference type="Google" id="ProtNLM"/>
    </source>
</evidence>
<dbReference type="RefSeq" id="WP_139188148.1">
    <property type="nucleotide sequence ID" value="NZ_FNQY01000014.1"/>
</dbReference>
<reference evidence="1 2" key="1">
    <citation type="submission" date="2016-10" db="EMBL/GenBank/DDBJ databases">
        <authorList>
            <person name="de Groot N.N."/>
        </authorList>
    </citation>
    <scope>NUCLEOTIDE SEQUENCE [LARGE SCALE GENOMIC DNA]</scope>
    <source>
        <strain evidence="1 2">Vu-144</strain>
    </source>
</reference>
<dbReference type="AlphaFoldDB" id="A0A1H4ACA2"/>
<dbReference type="OrthoDB" id="673795at2"/>
<dbReference type="STRING" id="551991.SAMN05192529_11411"/>
<dbReference type="Proteomes" id="UP000199041">
    <property type="component" value="Unassembled WGS sequence"/>
</dbReference>
<sequence>MSCSVSVSAGKSPRVYKMKYPVLIKAALLALPFLFSTALKAQTFGEWFSQKKTQKKYLLAQIAALETYMKALEKGYAIAWSGLGAVSEGTLGDYLQHALYFSSLKTVSPPIKNESKALQVVQLEGYINSLRKRLLANRDIDRWLSGSEQTAFKCWSQKVEDESSQDLATLSLLLRDHSLEMTDGERLSQISQLYLSVQKKYGEIRTYYRHLVALIADRKNQQKEASRLRSLYVE</sequence>
<name>A0A1H4ACA2_9BACT</name>
<evidence type="ECO:0000313" key="1">
    <source>
        <dbReference type="EMBL" id="SEA33144.1"/>
    </source>
</evidence>
<proteinExistence type="predicted"/>
<dbReference type="EMBL" id="FNQY01000014">
    <property type="protein sequence ID" value="SEA33144.1"/>
    <property type="molecule type" value="Genomic_DNA"/>
</dbReference>